<dbReference type="PANTHER" id="PTHR10749">
    <property type="entry name" value="PHOSPHORYLASE B KINASE REGULATORY SUBUNIT"/>
    <property type="match status" value="1"/>
</dbReference>
<evidence type="ECO:0000256" key="1">
    <source>
        <dbReference type="RuleBase" id="RU364123"/>
    </source>
</evidence>
<dbReference type="UniPathway" id="UPA00163"/>
<sequence>MVNSVKKWYDRILKQQIKEIVNPLVEDWRDDEMVKLFDHPVVLNCVEGRAEVDKKGPIENDVVIHVALIAESQRLQVFLNTYGIQAQTPQQVEPIQIWPQKELVKAYRFLAINKKLQLSGRPERPVGCIGTCKIYRILGKTVVCYPIVFDLSDFYLSQDVMLLIDDIKNALQFIKQCWKMQGRPLFLVLIREDNIKGSRFNPVLDMLASFKKGNIGGVKVHVDRLQTLISGAVVEQLDFLRVNEAEIPEFKSFEELELPKHSKPTHEIIQKFHDCNCLASQAQLAGIILRREGPGFLSKDENMMDELERIYRRAGSRKLWLAVRHAAVIIKKFASSIAPHITTILVHGKQLVDSLAPSITSVLVHGKQVTLGLFGQEEEVISNPLSPGVIQGIIYSKCSPHWR</sequence>
<dbReference type="InterPro" id="IPR008734">
    <property type="entry name" value="PHK_A/B_su"/>
</dbReference>
<keyword evidence="1" id="KW-0636">Prenylation</keyword>
<comment type="caution">
    <text evidence="2">The sequence shown here is derived from an EMBL/GenBank/DDBJ whole genome shotgun (WGS) entry which is preliminary data.</text>
</comment>
<keyword evidence="1" id="KW-0449">Lipoprotein</keyword>
<evidence type="ECO:0000313" key="3">
    <source>
        <dbReference type="Proteomes" id="UP000424527"/>
    </source>
</evidence>
<comment type="function">
    <text evidence="1">Phosphorylase b kinase catalyzes the phosphorylation of serine in certain substrates, including troponin I.</text>
</comment>
<comment type="similarity">
    <text evidence="1">Belongs to the phosphorylase b kinase regulatory chain family.</text>
</comment>
<evidence type="ECO:0000313" key="2">
    <source>
        <dbReference type="EMBL" id="KAE8297416.1"/>
    </source>
</evidence>
<keyword evidence="1" id="KW-0119">Carbohydrate metabolism</keyword>
<dbReference type="GO" id="GO:0005886">
    <property type="term" value="C:plasma membrane"/>
    <property type="evidence" value="ECO:0007669"/>
    <property type="project" value="UniProtKB-SubCell"/>
</dbReference>
<proteinExistence type="inferred from homology"/>
<accession>A0A6G0J1P3</accession>
<dbReference type="GO" id="GO:0005977">
    <property type="term" value="P:glycogen metabolic process"/>
    <property type="evidence" value="ECO:0007669"/>
    <property type="project" value="UniProtKB-UniPathway"/>
</dbReference>
<reference evidence="2 3" key="1">
    <citation type="submission" date="2019-07" db="EMBL/GenBank/DDBJ databases">
        <title>Chromosome genome assembly for large yellow croaker.</title>
        <authorList>
            <person name="Xiao S."/>
        </authorList>
    </citation>
    <scope>NUCLEOTIDE SEQUENCE [LARGE SCALE GENOMIC DNA]</scope>
    <source>
        <strain evidence="2">JMULYC20181020</strain>
        <tissue evidence="2">Muscle</tissue>
    </source>
</reference>
<dbReference type="Proteomes" id="UP000424527">
    <property type="component" value="Unassembled WGS sequence"/>
</dbReference>
<keyword evidence="1" id="KW-0321">Glycogen metabolism</keyword>
<keyword evidence="3" id="KW-1185">Reference proteome</keyword>
<dbReference type="EMBL" id="REGW02000004">
    <property type="protein sequence ID" value="KAE8297416.1"/>
    <property type="molecule type" value="Genomic_DNA"/>
</dbReference>
<dbReference type="PANTHER" id="PTHR10749:SF8">
    <property type="entry name" value="PHOSPHORYLASE B KINASE REGULATORY SUBUNIT BETA"/>
    <property type="match status" value="1"/>
</dbReference>
<dbReference type="GO" id="GO:0005964">
    <property type="term" value="C:phosphorylase kinase complex"/>
    <property type="evidence" value="ECO:0007669"/>
    <property type="project" value="TreeGrafter"/>
</dbReference>
<keyword evidence="1" id="KW-1003">Cell membrane</keyword>
<comment type="subcellular location">
    <subcellularLocation>
        <location evidence="1">Cell membrane</location>
        <topology evidence="1">Lipid-anchor</topology>
        <orientation evidence="1">Cytoplasmic side</orientation>
    </subcellularLocation>
</comment>
<protein>
    <recommendedName>
        <fullName evidence="1">Phosphorylase b kinase regulatory subunit</fullName>
    </recommendedName>
</protein>
<dbReference type="AlphaFoldDB" id="A0A6G0J1P3"/>
<keyword evidence="1" id="KW-0112">Calmodulin-binding</keyword>
<gene>
    <name evidence="2" type="ORF">D5F01_LYC04035</name>
</gene>
<organism evidence="2 3">
    <name type="scientific">Larimichthys crocea</name>
    <name type="common">Large yellow croaker</name>
    <name type="synonym">Pseudosciaena crocea</name>
    <dbReference type="NCBI Taxonomy" id="215358"/>
    <lineage>
        <taxon>Eukaryota</taxon>
        <taxon>Metazoa</taxon>
        <taxon>Chordata</taxon>
        <taxon>Craniata</taxon>
        <taxon>Vertebrata</taxon>
        <taxon>Euteleostomi</taxon>
        <taxon>Actinopterygii</taxon>
        <taxon>Neopterygii</taxon>
        <taxon>Teleostei</taxon>
        <taxon>Neoteleostei</taxon>
        <taxon>Acanthomorphata</taxon>
        <taxon>Eupercaria</taxon>
        <taxon>Sciaenidae</taxon>
        <taxon>Larimichthys</taxon>
    </lineage>
</organism>
<dbReference type="GO" id="GO:0005516">
    <property type="term" value="F:calmodulin binding"/>
    <property type="evidence" value="ECO:0007669"/>
    <property type="project" value="UniProtKB-KW"/>
</dbReference>
<keyword evidence="1" id="KW-0472">Membrane</keyword>
<name>A0A6G0J1P3_LARCR</name>
<comment type="pathway">
    <text evidence="1">Glycan biosynthesis; glycogen metabolism.</text>
</comment>